<feature type="domain" description="Peptidoglycan binding-like" evidence="1">
    <location>
        <begin position="18"/>
        <end position="72"/>
    </location>
</feature>
<feature type="domain" description="Peptidoglycan binding-like" evidence="1">
    <location>
        <begin position="84"/>
        <end position="140"/>
    </location>
</feature>
<comment type="caution">
    <text evidence="2">The sequence shown here is derived from an EMBL/GenBank/DDBJ whole genome shotgun (WGS) entry which is preliminary data.</text>
</comment>
<dbReference type="Gene3D" id="1.10.101.10">
    <property type="entry name" value="PGBD-like superfamily/PGBD"/>
    <property type="match status" value="3"/>
</dbReference>
<organism evidence="2 3">
    <name type="scientific">Planococcus antarcticus DSM 14505</name>
    <dbReference type="NCBI Taxonomy" id="1185653"/>
    <lineage>
        <taxon>Bacteria</taxon>
        <taxon>Bacillati</taxon>
        <taxon>Bacillota</taxon>
        <taxon>Bacilli</taxon>
        <taxon>Bacillales</taxon>
        <taxon>Caryophanaceae</taxon>
        <taxon>Planococcus</taxon>
    </lineage>
</organism>
<dbReference type="InterPro" id="IPR052905">
    <property type="entry name" value="LD-transpeptidase_YkuD-like"/>
</dbReference>
<evidence type="ECO:0000259" key="1">
    <source>
        <dbReference type="Pfam" id="PF01471"/>
    </source>
</evidence>
<dbReference type="InterPro" id="IPR002477">
    <property type="entry name" value="Peptidoglycan-bd-like"/>
</dbReference>
<gene>
    <name evidence="2" type="ORF">A1A1_12022</name>
</gene>
<dbReference type="InterPro" id="IPR036365">
    <property type="entry name" value="PGBD-like_sf"/>
</dbReference>
<dbReference type="PANTHER" id="PTHR41533:SF1">
    <property type="entry name" value="L,D-TRANSPEPTIDASE YCBB-RELATED"/>
    <property type="match status" value="1"/>
</dbReference>
<evidence type="ECO:0000313" key="3">
    <source>
        <dbReference type="Proteomes" id="UP000004725"/>
    </source>
</evidence>
<accession>A0AA87IKU2</accession>
<proteinExistence type="predicted"/>
<evidence type="ECO:0000313" key="2">
    <source>
        <dbReference type="EMBL" id="EIM06289.1"/>
    </source>
</evidence>
<reference evidence="2 3" key="1">
    <citation type="journal article" date="2012" name="J. Bacteriol.">
        <title>Genome Sequence of the Antarctic Psychrophile Bacterium Planococcus antarcticus DSM 14505.</title>
        <authorList>
            <person name="Margolles A."/>
            <person name="Gueimonde M."/>
            <person name="Sanchez B."/>
        </authorList>
    </citation>
    <scope>NUCLEOTIDE SEQUENCE [LARGE SCALE GENOMIC DNA]</scope>
    <source>
        <strain evidence="2 3">DSM 14505</strain>
    </source>
</reference>
<dbReference type="Proteomes" id="UP000004725">
    <property type="component" value="Unassembled WGS sequence"/>
</dbReference>
<sequence length="453" mass="49112">MNIDNQLITTDSAKRWIEMLQKQLIRENPAALPNDGIDGIYGAETTEWVTRFQQRKGLYVDGIAGAETLERLRTDIVFYVGGPSGKGVELLQEDLEYFYLSSGTIDGIYGAGTRQSVRDFQADNNLFVDGEAGPGTMKKMDELLTTLFAQSSDTGSLVRRIQEQLNEQESTSVSVYVDGIYGSATKNAITQFQTENNLYVDGIVGPRTMHFLDAQAQQLMTSEEIQNALESRAGFSFGEVEEAVATKFISLLEENSVFTGNLGTANLSSVNAVTQVGYQNNGMLIVYAEVDDNSEKQVMAFFDEKEEELLTFSIIQETGSAYDDLIKITNVSLTENGEGIEEIETTVAESDNQQLLLELEFKEAYEKALSSASIASASTITLSSDPGEDPLYDAIQLACGSLLAIGAGVSYAKIATILGVTTTNPVSLGAILTAVAGGALGYYFCQYLESPLS</sequence>
<dbReference type="EMBL" id="AJYB01000033">
    <property type="protein sequence ID" value="EIM06289.1"/>
    <property type="molecule type" value="Genomic_DNA"/>
</dbReference>
<dbReference type="RefSeq" id="WP_006830374.1">
    <property type="nucleotide sequence ID" value="NZ_AJYB01000033.1"/>
</dbReference>
<name>A0AA87IKU2_9BACL</name>
<feature type="domain" description="Peptidoglycan binding-like" evidence="1">
    <location>
        <begin position="154"/>
        <end position="210"/>
    </location>
</feature>
<dbReference type="InterPro" id="IPR036366">
    <property type="entry name" value="PGBDSf"/>
</dbReference>
<dbReference type="Pfam" id="PF01471">
    <property type="entry name" value="PG_binding_1"/>
    <property type="match status" value="3"/>
</dbReference>
<protein>
    <recommendedName>
        <fullName evidence="1">Peptidoglycan binding-like domain-containing protein</fullName>
    </recommendedName>
</protein>
<dbReference type="AlphaFoldDB" id="A0AA87IKU2"/>
<dbReference type="SUPFAM" id="SSF47090">
    <property type="entry name" value="PGBD-like"/>
    <property type="match status" value="3"/>
</dbReference>
<dbReference type="PANTHER" id="PTHR41533">
    <property type="entry name" value="L,D-TRANSPEPTIDASE HI_1667-RELATED"/>
    <property type="match status" value="1"/>
</dbReference>